<reference evidence="3" key="1">
    <citation type="submission" date="2022-12" db="EMBL/GenBank/DDBJ databases">
        <title>Chromosome-level genome assembly of the bean flower thrips Megalurothrips usitatus.</title>
        <authorList>
            <person name="Ma L."/>
            <person name="Liu Q."/>
            <person name="Li H."/>
            <person name="Cai W."/>
        </authorList>
    </citation>
    <scope>NUCLEOTIDE SEQUENCE</scope>
    <source>
        <strain evidence="3">Cailab_2022a</strain>
    </source>
</reference>
<feature type="domain" description="FP protein C-terminal" evidence="2">
    <location>
        <begin position="256"/>
        <end position="306"/>
    </location>
</feature>
<organism evidence="3 4">
    <name type="scientific">Megalurothrips usitatus</name>
    <name type="common">bean blossom thrips</name>
    <dbReference type="NCBI Taxonomy" id="439358"/>
    <lineage>
        <taxon>Eukaryota</taxon>
        <taxon>Metazoa</taxon>
        <taxon>Ecdysozoa</taxon>
        <taxon>Arthropoda</taxon>
        <taxon>Hexapoda</taxon>
        <taxon>Insecta</taxon>
        <taxon>Pterygota</taxon>
        <taxon>Neoptera</taxon>
        <taxon>Paraneoptera</taxon>
        <taxon>Thysanoptera</taxon>
        <taxon>Terebrantia</taxon>
        <taxon>Thripoidea</taxon>
        <taxon>Thripidae</taxon>
        <taxon>Megalurothrips</taxon>
    </lineage>
</organism>
<evidence type="ECO:0000259" key="2">
    <source>
        <dbReference type="Pfam" id="PF25298"/>
    </source>
</evidence>
<keyword evidence="1" id="KW-0175">Coiled coil</keyword>
<dbReference type="EMBL" id="JAPTSV010000012">
    <property type="protein sequence ID" value="KAJ1521918.1"/>
    <property type="molecule type" value="Genomic_DNA"/>
</dbReference>
<evidence type="ECO:0000313" key="3">
    <source>
        <dbReference type="EMBL" id="KAJ1521918.1"/>
    </source>
</evidence>
<accession>A0AAV7XBU7</accession>
<proteinExistence type="predicted"/>
<evidence type="ECO:0000256" key="1">
    <source>
        <dbReference type="SAM" id="Coils"/>
    </source>
</evidence>
<sequence>MSSCDGCNEELPFDFAQCTSEKKCKLHFGRCAGIVETTWRKQDRSGWKCANCRKATKTEETPVTATEMRNFMVSVNKKLECVSQIEQMNSLVVELKETIDFMSAKYDEMLEKMKVIEEDRKKKEEKVAELEIKIKSRDTDILGLQRRVREVEQYARNRNIEVSGIEVMNNEDLRKVMCNIARKIDVPFEDTDIDVIHRVPSRRGDAPPKIIAQFKTRTTRNLWLRQKRHGGPLVSSELVPNGTGSTRVYLNTHLTAEWQRLLWQAKQRGRPRFLLIWYQENKIIAKKSVTDTRPVYIYGEEDLCKLDQAV</sequence>
<keyword evidence="4" id="KW-1185">Reference proteome</keyword>
<evidence type="ECO:0000313" key="4">
    <source>
        <dbReference type="Proteomes" id="UP001075354"/>
    </source>
</evidence>
<dbReference type="PANTHER" id="PTHR11505">
    <property type="entry name" value="L1 TRANSPOSABLE ELEMENT-RELATED"/>
    <property type="match status" value="1"/>
</dbReference>
<dbReference type="Pfam" id="PF25298">
    <property type="entry name" value="Baculo_FP_2nd"/>
    <property type="match status" value="1"/>
</dbReference>
<gene>
    <name evidence="3" type="ORF">ONE63_002254</name>
</gene>
<dbReference type="AlphaFoldDB" id="A0AAV7XBU7"/>
<dbReference type="InterPro" id="IPR057251">
    <property type="entry name" value="FP_C"/>
</dbReference>
<comment type="caution">
    <text evidence="3">The sequence shown here is derived from an EMBL/GenBank/DDBJ whole genome shotgun (WGS) entry which is preliminary data.</text>
</comment>
<dbReference type="InterPro" id="IPR004244">
    <property type="entry name" value="Transposase_22"/>
</dbReference>
<name>A0AAV7XBU7_9NEOP</name>
<protein>
    <recommendedName>
        <fullName evidence="2">FP protein C-terminal domain-containing protein</fullName>
    </recommendedName>
</protein>
<feature type="coiled-coil region" evidence="1">
    <location>
        <begin position="85"/>
        <end position="133"/>
    </location>
</feature>
<dbReference type="Proteomes" id="UP001075354">
    <property type="component" value="Chromosome 12"/>
</dbReference>